<dbReference type="PROSITE" id="PS52016">
    <property type="entry name" value="TONB_DEPENDENT_REC_3"/>
    <property type="match status" value="1"/>
</dbReference>
<dbReference type="NCBIfam" id="TIGR04057">
    <property type="entry name" value="SusC_RagA_signa"/>
    <property type="match status" value="1"/>
</dbReference>
<gene>
    <name evidence="3" type="ORF">AAGV33_02425</name>
</gene>
<keyword evidence="3" id="KW-0675">Receptor</keyword>
<dbReference type="InterPro" id="IPR023997">
    <property type="entry name" value="TonB-dep_OMP_SusC/RagA_CS"/>
</dbReference>
<protein>
    <submittedName>
        <fullName evidence="3">TonB-dependent receptor</fullName>
    </submittedName>
</protein>
<dbReference type="Pfam" id="PF07715">
    <property type="entry name" value="Plug"/>
    <property type="match status" value="1"/>
</dbReference>
<dbReference type="Gene3D" id="2.60.40.1120">
    <property type="entry name" value="Carboxypeptidase-like, regulatory domain"/>
    <property type="match status" value="1"/>
</dbReference>
<dbReference type="InterPro" id="IPR012910">
    <property type="entry name" value="Plug_dom"/>
</dbReference>
<dbReference type="Pfam" id="PF13715">
    <property type="entry name" value="CarbopepD_reg_2"/>
    <property type="match status" value="1"/>
</dbReference>
<accession>A0ABV4TGZ1</accession>
<evidence type="ECO:0000259" key="2">
    <source>
        <dbReference type="Pfam" id="PF07715"/>
    </source>
</evidence>
<reference evidence="3 4" key="1">
    <citation type="submission" date="2024-04" db="EMBL/GenBank/DDBJ databases">
        <title>New Clade of Flavobacterium.</title>
        <authorList>
            <person name="Matos L."/>
            <person name="Proenca D.N."/>
            <person name="Fransisco R.M."/>
            <person name="Chung A.P."/>
            <person name="Maccario L."/>
            <person name="Sorensen S.J."/>
            <person name="Morais P.V."/>
        </authorList>
    </citation>
    <scope>NUCLEOTIDE SEQUENCE [LARGE SCALE GENOMIC DNA]</scope>
    <source>
        <strain evidence="3 4">FBOR7N2.3</strain>
    </source>
</reference>
<dbReference type="RefSeq" id="WP_373390324.1">
    <property type="nucleotide sequence ID" value="NZ_JBCFQK010000002.1"/>
</dbReference>
<keyword evidence="1" id="KW-0813">Transport</keyword>
<comment type="similarity">
    <text evidence="1">Belongs to the TonB-dependent receptor family.</text>
</comment>
<name>A0ABV4TGZ1_9FLAO</name>
<organism evidence="3 4">
    <name type="scientific">Flavobacterium magnesitis</name>
    <dbReference type="NCBI Taxonomy" id="3138077"/>
    <lineage>
        <taxon>Bacteria</taxon>
        <taxon>Pseudomonadati</taxon>
        <taxon>Bacteroidota</taxon>
        <taxon>Flavobacteriia</taxon>
        <taxon>Flavobacteriales</taxon>
        <taxon>Flavobacteriaceae</taxon>
        <taxon>Flavobacterium</taxon>
    </lineage>
</organism>
<feature type="domain" description="TonB-dependent receptor plug" evidence="2">
    <location>
        <begin position="146"/>
        <end position="255"/>
    </location>
</feature>
<evidence type="ECO:0000256" key="1">
    <source>
        <dbReference type="PROSITE-ProRule" id="PRU01360"/>
    </source>
</evidence>
<keyword evidence="1" id="KW-0812">Transmembrane</keyword>
<dbReference type="InterPro" id="IPR037066">
    <property type="entry name" value="Plug_dom_sf"/>
</dbReference>
<dbReference type="Gene3D" id="2.170.130.10">
    <property type="entry name" value="TonB-dependent receptor, plug domain"/>
    <property type="match status" value="1"/>
</dbReference>
<dbReference type="EMBL" id="JBCFQK010000002">
    <property type="protein sequence ID" value="MFA9193245.1"/>
    <property type="molecule type" value="Genomic_DNA"/>
</dbReference>
<dbReference type="SUPFAM" id="SSF49464">
    <property type="entry name" value="Carboxypeptidase regulatory domain-like"/>
    <property type="match status" value="1"/>
</dbReference>
<dbReference type="InterPro" id="IPR018247">
    <property type="entry name" value="EF_Hand_1_Ca_BS"/>
</dbReference>
<keyword evidence="1" id="KW-0998">Cell outer membrane</keyword>
<proteinExistence type="inferred from homology"/>
<keyword evidence="1" id="KW-1134">Transmembrane beta strand</keyword>
<dbReference type="Proteomes" id="UP001574170">
    <property type="component" value="Unassembled WGS sequence"/>
</dbReference>
<dbReference type="PROSITE" id="PS00018">
    <property type="entry name" value="EF_HAND_1"/>
    <property type="match status" value="1"/>
</dbReference>
<dbReference type="InterPro" id="IPR023996">
    <property type="entry name" value="TonB-dep_OMP_SusC/RagA"/>
</dbReference>
<keyword evidence="4" id="KW-1185">Reference proteome</keyword>
<dbReference type="InterPro" id="IPR039426">
    <property type="entry name" value="TonB-dep_rcpt-like"/>
</dbReference>
<dbReference type="NCBIfam" id="TIGR04056">
    <property type="entry name" value="OMP_RagA_SusC"/>
    <property type="match status" value="1"/>
</dbReference>
<evidence type="ECO:0000313" key="3">
    <source>
        <dbReference type="EMBL" id="MFA9193245.1"/>
    </source>
</evidence>
<evidence type="ECO:0000313" key="4">
    <source>
        <dbReference type="Proteomes" id="UP001574170"/>
    </source>
</evidence>
<keyword evidence="1" id="KW-0472">Membrane</keyword>
<comment type="subcellular location">
    <subcellularLocation>
        <location evidence="1">Cell outer membrane</location>
        <topology evidence="1">Multi-pass membrane protein</topology>
    </subcellularLocation>
</comment>
<dbReference type="SUPFAM" id="SSF56935">
    <property type="entry name" value="Porins"/>
    <property type="match status" value="1"/>
</dbReference>
<comment type="caution">
    <text evidence="3">The sequence shown here is derived from an EMBL/GenBank/DDBJ whole genome shotgun (WGS) entry which is preliminary data.</text>
</comment>
<dbReference type="InterPro" id="IPR008969">
    <property type="entry name" value="CarboxyPept-like_regulatory"/>
</dbReference>
<sequence>MTNFIKLKKKTHSVLEFDLKKNLTTLLILLSLSQIQAHEFNVTSVTKLKIAQQQRSISGQVTDENNLPIPGATVAVKGTQNGVMTDLDGKFTLKINEGDKILVVSFVGYESTETLILTKSVFEINIKPSLEGLKEVVVVGFGTQKKASMVSSITTINPKELKGPTSNLTNMLAGRIAGMVAYQRSGEPGQDNANFFIRGLGSFGSGASNPLILIDGIESSTTDMARLQPDDIDAFSVLKDAAAAAVYGARGANGVVLITTKMGKDGITKFNFRAETRMSSNSRNFNFADNITYMKLANQARRTRDPLLGDLYNQNKIDRTAAGDDPYLYPSNNWIDELIKDYTVNQGYNLSVSGGGQKARYYVASTYNVDNGVLKVDGLNNFNSNIKLRNYSLRSNVDMTLTPTTKAIVRFYGQFDDYNGPVGGGANIFNLSMWSNPVAFAKVYPSSYLPFIKHPLFGGALTGGTTGAILVNPYAQMVRGYQVSKASTIQTQLELQQDLKAITPGLSARTMGYVRRYSYFDVARQYNPFYYQSFISPVTGELELSVINDGGPGSVGTVGTEFLGYAQGRKDLDSRIYLESAINYNRTFSEKHAVTGMLLNLLSSYEQGNSGSVESSLPARNQGISGRFTYGFDNKYMAEFNFGYNGSERFAQGNRYGFFPSFGLAYNISNEKFWEPIKDVVSNLKLRTTYGLVGNDKIGDVNDRFFYLSNVTIGDGNYGAAFGEQFGFYQPGVFVGRYANNNIGWEESRQLNLGLEFELYNSLNFVVDIYKQNRTNILQPRTNIGSTLGLTAIPATNFGEIESKGMDIAITYNKQFSTNWYTQLRGNFTYATNEVLVFDEINFPENMTYRSRIGQNFNQVYGYIAERLFVDQNEVNNSPMQFGDYTGGDIKYRDVNGDGQITASDMVPMGHPTTPEIVYGFGGTVGYKKFDFSIFFQGVARTSFFINPENIAPFVLNGSYQNNLLKVVADDHWSEDNRNLYAFWPRLSNTFVENNNQVSNWWMRNGAFLRLKSIEAGYNVPEEFTSKIGLKGLRIYFSGNNLAVWSKFKLWDPEMGGSGLGYPIQSVYNLGLKVDF</sequence>